<gene>
    <name evidence="1" type="ORF">AVEN_267642_1</name>
</gene>
<dbReference type="AlphaFoldDB" id="A0A4Y2PK55"/>
<protein>
    <submittedName>
        <fullName evidence="1">Uncharacterized protein</fullName>
    </submittedName>
</protein>
<reference evidence="1 2" key="1">
    <citation type="journal article" date="2019" name="Sci. Rep.">
        <title>Orb-weaving spider Araneus ventricosus genome elucidates the spidroin gene catalogue.</title>
        <authorList>
            <person name="Kono N."/>
            <person name="Nakamura H."/>
            <person name="Ohtoshi R."/>
            <person name="Moran D.A.P."/>
            <person name="Shinohara A."/>
            <person name="Yoshida Y."/>
            <person name="Fujiwara M."/>
            <person name="Mori M."/>
            <person name="Tomita M."/>
            <person name="Arakawa K."/>
        </authorList>
    </citation>
    <scope>NUCLEOTIDE SEQUENCE [LARGE SCALE GENOMIC DNA]</scope>
</reference>
<accession>A0A4Y2PK55</accession>
<evidence type="ECO:0000313" key="1">
    <source>
        <dbReference type="EMBL" id="GBN51492.1"/>
    </source>
</evidence>
<comment type="caution">
    <text evidence="1">The sequence shown here is derived from an EMBL/GenBank/DDBJ whole genome shotgun (WGS) entry which is preliminary data.</text>
</comment>
<sequence>MAEPRAILSVDIVYNQYRGQMKPIEVGITEVDSGCSEVHYVNPEEMLCSSADYTINLGRQFQVHGIPPWNAWFTGMTFHGARAIISKKVLDYRRIHAPCHSKEIYIVVSSDKMVEDLKDIGCSVKNILNSYRLERHDVYDLFQPVVYRDAHGATHLPKFHIGCARTASKLFATLVRFLEDGKCE</sequence>
<organism evidence="1 2">
    <name type="scientific">Araneus ventricosus</name>
    <name type="common">Orbweaver spider</name>
    <name type="synonym">Epeira ventricosa</name>
    <dbReference type="NCBI Taxonomy" id="182803"/>
    <lineage>
        <taxon>Eukaryota</taxon>
        <taxon>Metazoa</taxon>
        <taxon>Ecdysozoa</taxon>
        <taxon>Arthropoda</taxon>
        <taxon>Chelicerata</taxon>
        <taxon>Arachnida</taxon>
        <taxon>Araneae</taxon>
        <taxon>Araneomorphae</taxon>
        <taxon>Entelegynae</taxon>
        <taxon>Araneoidea</taxon>
        <taxon>Araneidae</taxon>
        <taxon>Araneus</taxon>
    </lineage>
</organism>
<name>A0A4Y2PK55_ARAVE</name>
<dbReference type="Proteomes" id="UP000499080">
    <property type="component" value="Unassembled WGS sequence"/>
</dbReference>
<proteinExistence type="predicted"/>
<dbReference type="EMBL" id="BGPR01011464">
    <property type="protein sequence ID" value="GBN51492.1"/>
    <property type="molecule type" value="Genomic_DNA"/>
</dbReference>
<keyword evidence="2" id="KW-1185">Reference proteome</keyword>
<evidence type="ECO:0000313" key="2">
    <source>
        <dbReference type="Proteomes" id="UP000499080"/>
    </source>
</evidence>